<feature type="region of interest" description="Disordered" evidence="1">
    <location>
        <begin position="42"/>
        <end position="75"/>
    </location>
</feature>
<reference evidence="2 3" key="1">
    <citation type="submission" date="2022-01" db="EMBL/GenBank/DDBJ databases">
        <title>Novel bile acid biosynthetic pathways are enriched in the microbiome of centenarians.</title>
        <authorList>
            <person name="Sato Y."/>
            <person name="Atarashi K."/>
            <person name="Plichta R.D."/>
            <person name="Arai Y."/>
            <person name="Sasajima S."/>
            <person name="Kearney M.S."/>
            <person name="Suda W."/>
            <person name="Takeshita K."/>
            <person name="Sasaki T."/>
            <person name="Okamoto S."/>
            <person name="Skelly N.A."/>
            <person name="Okamura Y."/>
            <person name="Vlamakis H."/>
            <person name="Li Y."/>
            <person name="Tanoue T."/>
            <person name="Takei H."/>
            <person name="Nittono H."/>
            <person name="Narushima S."/>
            <person name="Irie J."/>
            <person name="Itoh H."/>
            <person name="Moriya K."/>
            <person name="Sugiura Y."/>
            <person name="Suematsu M."/>
            <person name="Moritoki N."/>
            <person name="Shibata S."/>
            <person name="Littman R.D."/>
            <person name="Fischbach A.M."/>
            <person name="Uwamino Y."/>
            <person name="Inoue T."/>
            <person name="Honda A."/>
            <person name="Hattori M."/>
            <person name="Murai T."/>
            <person name="Xavier J.R."/>
            <person name="Hirose N."/>
            <person name="Honda K."/>
        </authorList>
    </citation>
    <scope>NUCLEOTIDE SEQUENCE [LARGE SCALE GENOMIC DNA]</scope>
    <source>
        <strain evidence="2 3">CE91-St30</strain>
    </source>
</reference>
<dbReference type="Proteomes" id="UP001320544">
    <property type="component" value="Chromosome"/>
</dbReference>
<keyword evidence="3" id="KW-1185">Reference proteome</keyword>
<gene>
    <name evidence="2" type="ORF">CE91St30_14340</name>
</gene>
<evidence type="ECO:0000256" key="1">
    <source>
        <dbReference type="SAM" id="MobiDB-lite"/>
    </source>
</evidence>
<evidence type="ECO:0000313" key="2">
    <source>
        <dbReference type="EMBL" id="BDE96101.1"/>
    </source>
</evidence>
<name>A0ABM7WIK6_9ACTN</name>
<proteinExistence type="predicted"/>
<feature type="compositionally biased region" description="Basic residues" evidence="1">
    <location>
        <begin position="57"/>
        <end position="69"/>
    </location>
</feature>
<accession>A0ABM7WIK6</accession>
<evidence type="ECO:0000313" key="3">
    <source>
        <dbReference type="Proteomes" id="UP001320544"/>
    </source>
</evidence>
<organism evidence="2 3">
    <name type="scientific">Raoultibacter timonensis</name>
    <dbReference type="NCBI Taxonomy" id="1907662"/>
    <lineage>
        <taxon>Bacteria</taxon>
        <taxon>Bacillati</taxon>
        <taxon>Actinomycetota</taxon>
        <taxon>Coriobacteriia</taxon>
        <taxon>Eggerthellales</taxon>
        <taxon>Eggerthellaceae</taxon>
        <taxon>Raoultibacter</taxon>
    </lineage>
</organism>
<protein>
    <submittedName>
        <fullName evidence="2">Uncharacterized protein</fullName>
    </submittedName>
</protein>
<dbReference type="EMBL" id="AP025564">
    <property type="protein sequence ID" value="BDE96101.1"/>
    <property type="molecule type" value="Genomic_DNA"/>
</dbReference>
<sequence>MPRTSLNHSETLLVIKGLQGGYAFNPQGQWTAADAEHKVAIGGKGSIEGDEAARYTSPRRPRQMRRRHPDKGGIT</sequence>